<organism evidence="8 9">
    <name type="scientific">Candidatus Opimibacter skivensis</name>
    <dbReference type="NCBI Taxonomy" id="2982028"/>
    <lineage>
        <taxon>Bacteria</taxon>
        <taxon>Pseudomonadati</taxon>
        <taxon>Bacteroidota</taxon>
        <taxon>Saprospiria</taxon>
        <taxon>Saprospirales</taxon>
        <taxon>Saprospiraceae</taxon>
        <taxon>Candidatus Opimibacter</taxon>
    </lineage>
</organism>
<dbReference type="Gene3D" id="1.25.40.390">
    <property type="match status" value="1"/>
</dbReference>
<evidence type="ECO:0000256" key="1">
    <source>
        <dbReference type="ARBA" id="ARBA00004442"/>
    </source>
</evidence>
<dbReference type="PROSITE" id="PS51257">
    <property type="entry name" value="PROKAR_LIPOPROTEIN"/>
    <property type="match status" value="1"/>
</dbReference>
<accession>A0A9D7SUX4</accession>
<dbReference type="InterPro" id="IPR012944">
    <property type="entry name" value="SusD_RagB_dom"/>
</dbReference>
<evidence type="ECO:0000259" key="7">
    <source>
        <dbReference type="Pfam" id="PF07980"/>
    </source>
</evidence>
<gene>
    <name evidence="8" type="ORF">IPP15_14395</name>
</gene>
<reference evidence="8 9" key="1">
    <citation type="submission" date="2020-10" db="EMBL/GenBank/DDBJ databases">
        <title>Connecting structure to function with the recovery of over 1000 high-quality activated sludge metagenome-assembled genomes encoding full-length rRNA genes using long-read sequencing.</title>
        <authorList>
            <person name="Singleton C.M."/>
            <person name="Petriglieri F."/>
            <person name="Kristensen J.M."/>
            <person name="Kirkegaard R.H."/>
            <person name="Michaelsen T.Y."/>
            <person name="Andersen M.H."/>
            <person name="Karst S.M."/>
            <person name="Dueholm M.S."/>
            <person name="Nielsen P.H."/>
            <person name="Albertsen M."/>
        </authorList>
    </citation>
    <scope>NUCLEOTIDE SEQUENCE [LARGE SCALE GENOMIC DNA]</scope>
    <source>
        <strain evidence="8">Ribe_18-Q3-R11-54_MAXAC.273</strain>
    </source>
</reference>
<dbReference type="Proteomes" id="UP000808337">
    <property type="component" value="Unassembled WGS sequence"/>
</dbReference>
<dbReference type="SUPFAM" id="SSF48452">
    <property type="entry name" value="TPR-like"/>
    <property type="match status" value="1"/>
</dbReference>
<evidence type="ECO:0000313" key="9">
    <source>
        <dbReference type="Proteomes" id="UP000808337"/>
    </source>
</evidence>
<dbReference type="GO" id="GO:0009279">
    <property type="term" value="C:cell outer membrane"/>
    <property type="evidence" value="ECO:0007669"/>
    <property type="project" value="UniProtKB-SubCell"/>
</dbReference>
<comment type="caution">
    <text evidence="8">The sequence shown here is derived from an EMBL/GenBank/DDBJ whole genome shotgun (WGS) entry which is preliminary data.</text>
</comment>
<comment type="similarity">
    <text evidence="2">Belongs to the SusD family.</text>
</comment>
<feature type="signal peptide" evidence="6">
    <location>
        <begin position="1"/>
        <end position="28"/>
    </location>
</feature>
<name>A0A9D7SUX4_9BACT</name>
<dbReference type="EMBL" id="JADKGY010000020">
    <property type="protein sequence ID" value="MBK9983552.1"/>
    <property type="molecule type" value="Genomic_DNA"/>
</dbReference>
<evidence type="ECO:0000313" key="8">
    <source>
        <dbReference type="EMBL" id="MBK9983552.1"/>
    </source>
</evidence>
<sequence length="442" mass="49010">MNTYKFYIRSLYLSCVTILMLGFSSCQIDEVLDPNGPSLQAIINNASRSDLQLVVTGAESLLRKQLNFYYFSTGIIGREVYLFTSADPRYTGELLGRAESVLDNAGFYGTRPYSGRYITIRNTNILIQAVTNNAQKLSLTTEEINGYNAFAHAIQAYELHLALNMQYQNGIRVDVADPDHLGPFLNYDQSLAAIQSLLTTAATELSNAGSTFPFKLSSGFTGFDTPATFRLFVKALAARISIYQGDKAAAATNLGESFLDVAGDLYAGPYRPYSTSSGDQSNEIYRTPNQSEAFLAHPSYVNDIEPGDDRISKVLARDTLKLDDLSSTYDCVVYPSLSSPISLIRNEELILIRVEARIGSNNTGAVEDLNVIRNAHGLPNYSGGTDDASLVDELLKQRRYSLYAEGHRWVDMRRYGRLSQLPIDRPGDDVWQELPRPVTEVQ</sequence>
<comment type="subcellular location">
    <subcellularLocation>
        <location evidence="1">Cell outer membrane</location>
    </subcellularLocation>
</comment>
<keyword evidence="3 6" id="KW-0732">Signal</keyword>
<evidence type="ECO:0000256" key="4">
    <source>
        <dbReference type="ARBA" id="ARBA00023136"/>
    </source>
</evidence>
<evidence type="ECO:0000256" key="3">
    <source>
        <dbReference type="ARBA" id="ARBA00022729"/>
    </source>
</evidence>
<keyword evidence="5" id="KW-0998">Cell outer membrane</keyword>
<evidence type="ECO:0000256" key="5">
    <source>
        <dbReference type="ARBA" id="ARBA00023237"/>
    </source>
</evidence>
<dbReference type="AlphaFoldDB" id="A0A9D7SUX4"/>
<keyword evidence="4" id="KW-0472">Membrane</keyword>
<dbReference type="InterPro" id="IPR011990">
    <property type="entry name" value="TPR-like_helical_dom_sf"/>
</dbReference>
<evidence type="ECO:0000256" key="6">
    <source>
        <dbReference type="SAM" id="SignalP"/>
    </source>
</evidence>
<dbReference type="CDD" id="cd08977">
    <property type="entry name" value="SusD"/>
    <property type="match status" value="1"/>
</dbReference>
<dbReference type="Pfam" id="PF07980">
    <property type="entry name" value="SusD_RagB"/>
    <property type="match status" value="1"/>
</dbReference>
<proteinExistence type="inferred from homology"/>
<feature type="chain" id="PRO_5038672056" evidence="6">
    <location>
        <begin position="29"/>
        <end position="442"/>
    </location>
</feature>
<evidence type="ECO:0000256" key="2">
    <source>
        <dbReference type="ARBA" id="ARBA00006275"/>
    </source>
</evidence>
<protein>
    <submittedName>
        <fullName evidence="8">RagB/SusD family nutrient uptake outer membrane protein</fullName>
    </submittedName>
</protein>
<feature type="domain" description="RagB/SusD" evidence="7">
    <location>
        <begin position="340"/>
        <end position="416"/>
    </location>
</feature>